<reference evidence="2 3" key="1">
    <citation type="journal article" date="2017" name="Mol. Biol. Evol.">
        <title>The 4-celled Tetrabaena socialis nuclear genome reveals the essential components for genetic control of cell number at the origin of multicellularity in the volvocine lineage.</title>
        <authorList>
            <person name="Featherston J."/>
            <person name="Arakaki Y."/>
            <person name="Hanschen E.R."/>
            <person name="Ferris P.J."/>
            <person name="Michod R.E."/>
            <person name="Olson B.J.S.C."/>
            <person name="Nozaki H."/>
            <person name="Durand P.M."/>
        </authorList>
    </citation>
    <scope>NUCLEOTIDE SEQUENCE [LARGE SCALE GENOMIC DNA]</scope>
    <source>
        <strain evidence="2 3">NIES-571</strain>
    </source>
</reference>
<dbReference type="AlphaFoldDB" id="A0A2J7ZRN0"/>
<keyword evidence="3" id="KW-1185">Reference proteome</keyword>
<evidence type="ECO:0000256" key="1">
    <source>
        <dbReference type="SAM" id="MobiDB-lite"/>
    </source>
</evidence>
<accession>A0A2J7ZRN0</accession>
<dbReference type="EMBL" id="PGGS01000573">
    <property type="protein sequence ID" value="PNH02931.1"/>
    <property type="molecule type" value="Genomic_DNA"/>
</dbReference>
<feature type="compositionally biased region" description="Basic and acidic residues" evidence="1">
    <location>
        <begin position="144"/>
        <end position="159"/>
    </location>
</feature>
<protein>
    <submittedName>
        <fullName evidence="2">Uncharacterized protein</fullName>
    </submittedName>
</protein>
<name>A0A2J7ZRN0_9CHLO</name>
<organism evidence="2 3">
    <name type="scientific">Tetrabaena socialis</name>
    <dbReference type="NCBI Taxonomy" id="47790"/>
    <lineage>
        <taxon>Eukaryota</taxon>
        <taxon>Viridiplantae</taxon>
        <taxon>Chlorophyta</taxon>
        <taxon>core chlorophytes</taxon>
        <taxon>Chlorophyceae</taxon>
        <taxon>CS clade</taxon>
        <taxon>Chlamydomonadales</taxon>
        <taxon>Tetrabaenaceae</taxon>
        <taxon>Tetrabaena</taxon>
    </lineage>
</organism>
<sequence length="159" mass="15582">MPHARTAVHHDITRRGVQALFPSGTAAAAAMADAEKNSSLPTVNGTVSPLTATLTAPPPAAASACNRPRSRDATNTATASASSADPPHAASNGAAASAAAGVVRIAVKASAPLPPPPAAAAAASAAAPPPTEVRSLAMITAESGRAEAGKRCTPRDSRR</sequence>
<dbReference type="Proteomes" id="UP000236333">
    <property type="component" value="Unassembled WGS sequence"/>
</dbReference>
<feature type="region of interest" description="Disordered" evidence="1">
    <location>
        <begin position="38"/>
        <end position="97"/>
    </location>
</feature>
<feature type="region of interest" description="Disordered" evidence="1">
    <location>
        <begin position="111"/>
        <end position="159"/>
    </location>
</feature>
<gene>
    <name evidence="2" type="ORF">TSOC_011042</name>
</gene>
<feature type="compositionally biased region" description="Low complexity" evidence="1">
    <location>
        <begin position="73"/>
        <end position="97"/>
    </location>
</feature>
<feature type="compositionally biased region" description="Polar residues" evidence="1">
    <location>
        <begin position="38"/>
        <end position="47"/>
    </location>
</feature>
<evidence type="ECO:0000313" key="3">
    <source>
        <dbReference type="Proteomes" id="UP000236333"/>
    </source>
</evidence>
<evidence type="ECO:0000313" key="2">
    <source>
        <dbReference type="EMBL" id="PNH02931.1"/>
    </source>
</evidence>
<proteinExistence type="predicted"/>
<comment type="caution">
    <text evidence="2">The sequence shown here is derived from an EMBL/GenBank/DDBJ whole genome shotgun (WGS) entry which is preliminary data.</text>
</comment>